<evidence type="ECO:0000313" key="2">
    <source>
        <dbReference type="Proteomes" id="UP000188268"/>
    </source>
</evidence>
<dbReference type="EMBL" id="AWWV01011244">
    <property type="protein sequence ID" value="OMO73323.1"/>
    <property type="molecule type" value="Genomic_DNA"/>
</dbReference>
<evidence type="ECO:0000313" key="1">
    <source>
        <dbReference type="EMBL" id="OMO73323.1"/>
    </source>
</evidence>
<dbReference type="AlphaFoldDB" id="A0A1R3HSI0"/>
<organism evidence="1 2">
    <name type="scientific">Corchorus capsularis</name>
    <name type="common">Jute</name>
    <dbReference type="NCBI Taxonomy" id="210143"/>
    <lineage>
        <taxon>Eukaryota</taxon>
        <taxon>Viridiplantae</taxon>
        <taxon>Streptophyta</taxon>
        <taxon>Embryophyta</taxon>
        <taxon>Tracheophyta</taxon>
        <taxon>Spermatophyta</taxon>
        <taxon>Magnoliopsida</taxon>
        <taxon>eudicotyledons</taxon>
        <taxon>Gunneridae</taxon>
        <taxon>Pentapetalae</taxon>
        <taxon>rosids</taxon>
        <taxon>malvids</taxon>
        <taxon>Malvales</taxon>
        <taxon>Malvaceae</taxon>
        <taxon>Grewioideae</taxon>
        <taxon>Apeibeae</taxon>
        <taxon>Corchorus</taxon>
    </lineage>
</organism>
<dbReference type="Gramene" id="OMO73323">
    <property type="protein sequence ID" value="OMO73323"/>
    <property type="gene ID" value="CCACVL1_17332"/>
</dbReference>
<feature type="non-terminal residue" evidence="1">
    <location>
        <position position="1"/>
    </location>
</feature>
<keyword evidence="2" id="KW-1185">Reference proteome</keyword>
<reference evidence="1 2" key="1">
    <citation type="submission" date="2013-09" db="EMBL/GenBank/DDBJ databases">
        <title>Corchorus capsularis genome sequencing.</title>
        <authorList>
            <person name="Alam M."/>
            <person name="Haque M.S."/>
            <person name="Islam M.S."/>
            <person name="Emdad E.M."/>
            <person name="Islam M.M."/>
            <person name="Ahmed B."/>
            <person name="Halim A."/>
            <person name="Hossen Q.M.M."/>
            <person name="Hossain M.Z."/>
            <person name="Ahmed R."/>
            <person name="Khan M.M."/>
            <person name="Islam R."/>
            <person name="Rashid M.M."/>
            <person name="Khan S.A."/>
            <person name="Rahman M.S."/>
            <person name="Alam M."/>
        </authorList>
    </citation>
    <scope>NUCLEOTIDE SEQUENCE [LARGE SCALE GENOMIC DNA]</scope>
    <source>
        <strain evidence="2">cv. CVL-1</strain>
        <tissue evidence="1">Whole seedling</tissue>
    </source>
</reference>
<comment type="caution">
    <text evidence="1">The sequence shown here is derived from an EMBL/GenBank/DDBJ whole genome shotgun (WGS) entry which is preliminary data.</text>
</comment>
<name>A0A1R3HSI0_COCAP</name>
<dbReference type="Proteomes" id="UP000188268">
    <property type="component" value="Unassembled WGS sequence"/>
</dbReference>
<proteinExistence type="predicted"/>
<sequence>QQNFHFEELSHLTPAAMPLKAKFWEL</sequence>
<accession>A0A1R3HSI0</accession>
<protein>
    <submittedName>
        <fullName evidence="1">Uncharacterized protein</fullName>
    </submittedName>
</protein>
<gene>
    <name evidence="1" type="ORF">CCACVL1_17332</name>
</gene>